<feature type="region of interest" description="Disordered" evidence="1">
    <location>
        <begin position="1"/>
        <end position="62"/>
    </location>
</feature>
<evidence type="ECO:0000256" key="1">
    <source>
        <dbReference type="SAM" id="MobiDB-lite"/>
    </source>
</evidence>
<feature type="compositionally biased region" description="Basic and acidic residues" evidence="1">
    <location>
        <begin position="53"/>
        <end position="62"/>
    </location>
</feature>
<dbReference type="Pfam" id="PF07029">
    <property type="entry name" value="CryBP1"/>
    <property type="match status" value="1"/>
</dbReference>
<evidence type="ECO:0000313" key="3">
    <source>
        <dbReference type="Proteomes" id="UP000225135"/>
    </source>
</evidence>
<feature type="compositionally biased region" description="Polar residues" evidence="1">
    <location>
        <begin position="1"/>
        <end position="15"/>
    </location>
</feature>
<organism evidence="2 3">
    <name type="scientific">Bacillus cereus</name>
    <dbReference type="NCBI Taxonomy" id="1396"/>
    <lineage>
        <taxon>Bacteria</taxon>
        <taxon>Bacillati</taxon>
        <taxon>Bacillota</taxon>
        <taxon>Bacilli</taxon>
        <taxon>Bacillales</taxon>
        <taxon>Bacillaceae</taxon>
        <taxon>Bacillus</taxon>
        <taxon>Bacillus cereus group</taxon>
    </lineage>
</organism>
<protein>
    <submittedName>
        <fullName evidence="2">ABC transporter permease</fullName>
    </submittedName>
</protein>
<name>A0A9X7E1I7_BACCE</name>
<dbReference type="AlphaFoldDB" id="A0A9X7E1I7"/>
<dbReference type="RefSeq" id="WP_016084045.1">
    <property type="nucleotide sequence ID" value="NZ_NUQH01000005.1"/>
</dbReference>
<accession>A0A9X7E1I7</accession>
<reference evidence="2 3" key="1">
    <citation type="submission" date="2017-09" db="EMBL/GenBank/DDBJ databases">
        <title>Large-scale bioinformatics analysis of Bacillus genomes uncovers conserved roles of natural products in bacterial physiology.</title>
        <authorList>
            <consortium name="Agbiome Team Llc"/>
            <person name="Bleich R.M."/>
            <person name="Grubbs K.J."/>
            <person name="Santa Maria K.C."/>
            <person name="Allen S.E."/>
            <person name="Farag S."/>
            <person name="Shank E.A."/>
            <person name="Bowers A."/>
        </authorList>
    </citation>
    <scope>NUCLEOTIDE SEQUENCE [LARGE SCALE GENOMIC DNA]</scope>
    <source>
        <strain evidence="2 3">AFS029792</strain>
    </source>
</reference>
<evidence type="ECO:0000313" key="2">
    <source>
        <dbReference type="EMBL" id="PHG75540.1"/>
    </source>
</evidence>
<gene>
    <name evidence="2" type="ORF">COI69_28060</name>
</gene>
<dbReference type="InterPro" id="IPR009751">
    <property type="entry name" value="CryBP1"/>
</dbReference>
<proteinExistence type="predicted"/>
<dbReference type="Proteomes" id="UP000225135">
    <property type="component" value="Unassembled WGS sequence"/>
</dbReference>
<dbReference type="EMBL" id="NUUR01000112">
    <property type="protein sequence ID" value="PHG75540.1"/>
    <property type="molecule type" value="Genomic_DNA"/>
</dbReference>
<sequence>MNNQQRNFENSSYSQREFPPFEGASEFQRKDATLEVQPEYQRESPPFEGASESQRKSSTLEEQSHPKISYKCKQEEGHKIPFCCVISIPHGFELVPHCEPKIVYHLDCLATMKETCRKTVQVEECGDAEVDLHILKVKGCIPFITNIDVEPKCEQEGCSTDPHHKEIAISCIESVCIDCILKCSVGCLPDVHLDCHNVRVCNLEMSPFCDGPCQFVKITGDFQLISY</sequence>
<comment type="caution">
    <text evidence="2">The sequence shown here is derived from an EMBL/GenBank/DDBJ whole genome shotgun (WGS) entry which is preliminary data.</text>
</comment>